<keyword evidence="6 12" id="KW-1133">Transmembrane helix</keyword>
<evidence type="ECO:0000256" key="3">
    <source>
        <dbReference type="ARBA" id="ARBA00022475"/>
    </source>
</evidence>
<evidence type="ECO:0000256" key="2">
    <source>
        <dbReference type="ARBA" id="ARBA00022448"/>
    </source>
</evidence>
<feature type="transmembrane region" description="Helical" evidence="12">
    <location>
        <begin position="46"/>
        <end position="69"/>
    </location>
</feature>
<evidence type="ECO:0000256" key="1">
    <source>
        <dbReference type="ARBA" id="ARBA00004162"/>
    </source>
</evidence>
<dbReference type="Pfam" id="PF00560">
    <property type="entry name" value="LRR_1"/>
    <property type="match status" value="2"/>
</dbReference>
<dbReference type="PROSITE" id="PS51450">
    <property type="entry name" value="LRR"/>
    <property type="match status" value="1"/>
</dbReference>
<dbReference type="SUPFAM" id="SSF52058">
    <property type="entry name" value="L domain-like"/>
    <property type="match status" value="1"/>
</dbReference>
<dbReference type="EMBL" id="CAADRA010006025">
    <property type="protein sequence ID" value="VFT93698.1"/>
    <property type="molecule type" value="Genomic_DNA"/>
</dbReference>
<evidence type="ECO:0000256" key="4">
    <source>
        <dbReference type="ARBA" id="ARBA00022692"/>
    </source>
</evidence>
<keyword evidence="9" id="KW-1015">Disulfide bond</keyword>
<dbReference type="Gene3D" id="3.80.10.10">
    <property type="entry name" value="Ribonuclease Inhibitor"/>
    <property type="match status" value="2"/>
</dbReference>
<feature type="compositionally biased region" description="Basic residues" evidence="11">
    <location>
        <begin position="382"/>
        <end position="392"/>
    </location>
</feature>
<gene>
    <name evidence="14" type="primary">Aste57867_16936</name>
    <name evidence="13" type="ORF">As57867_016878</name>
    <name evidence="14" type="ORF">ASTE57867_16936</name>
</gene>
<reference evidence="14 15" key="1">
    <citation type="submission" date="2019-03" db="EMBL/GenBank/DDBJ databases">
        <authorList>
            <person name="Gaulin E."/>
            <person name="Dumas B."/>
        </authorList>
    </citation>
    <scope>NUCLEOTIDE SEQUENCE [LARGE SCALE GENOMIC DNA]</scope>
    <source>
        <strain evidence="14">CBS 568.67</strain>
    </source>
</reference>
<evidence type="ECO:0000313" key="13">
    <source>
        <dbReference type="EMBL" id="KAF0691897.1"/>
    </source>
</evidence>
<evidence type="ECO:0000256" key="6">
    <source>
        <dbReference type="ARBA" id="ARBA00022989"/>
    </source>
</evidence>
<keyword evidence="8 12" id="KW-0472">Membrane</keyword>
<dbReference type="InterPro" id="IPR032675">
    <property type="entry name" value="LRR_dom_sf"/>
</dbReference>
<sequence>MSKRGSAAHEGRRDSAMKRFSMILRSHNAHMKVRHSLAAPWVRTPVLLLIVFMNVVSAIYLGIWGVFFLTAHPIILATLNLYAPVPSGVIYIGLAGWHAYDVGIVLFGTHKFHQLRDHQRLLASFHLKWVERVKSQPARRVLSWIAKNEILRLGRHALVVVVLSIHAHHVCCATHWDFSRSQETTSVECTRRVHASSARLYEIYYTSMKHLVCYNVSHHVVRDWFAFTYTMLVAFYCFVTPSCLLSSHPFIKRYVTLLNDAFFHFLLSTGLSSFVFFPQVVQFSTAETLPWVQDYLHQLVLDDRALVSTSLSDLVLFLFIFVTNHLTLHHLTHVALSASSIQQIQTMIQNDKDLPPLAAADEPPRRDDNLMPLPSAESSGSLKRKQHGRPRLSKPMPDTVVEDAADRETDVATFTPTQPPPPTAPPSQATVVPSTPPIIHSTRLSLFPATFNVSIRRLGSRRLTARAFLGFKEQSKTHFKLFFAVNVVWGLVLVVAACTGLWHAPCPRGCLAHTSPWFDARSCTCKHFQLHCPKLGVTTDAQSEAILDMLDVNLFSLHVVDCGFVHGLTRLDRFPALFSLRMEYSALETWDHGSLPNTLQVLDLRYCNLTTIPAILDVPDLPLVSLAIEGSNLAHVPDSLASWPNLMAVRITHGHLTAIPPVFAKSQVLSLLTLSFNAITAVDVDDVAPALRYLDLSNNDITTLSDALVAEYLANPLVVVLVSNPLAAIHPSLVARIILVPGMFDIADTPVCATLASLLPQASAKSICYTKCAPLCPLYSIGDHISDADCNVPACDLDGGDFNQYNWT</sequence>
<dbReference type="AlphaFoldDB" id="A0A485L6L6"/>
<proteinExistence type="predicted"/>
<evidence type="ECO:0000256" key="11">
    <source>
        <dbReference type="SAM" id="MobiDB-lite"/>
    </source>
</evidence>
<dbReference type="GO" id="GO:0034220">
    <property type="term" value="P:monoatomic ion transmembrane transport"/>
    <property type="evidence" value="ECO:0007669"/>
    <property type="project" value="UniProtKB-KW"/>
</dbReference>
<evidence type="ECO:0000256" key="12">
    <source>
        <dbReference type="SAM" id="Phobius"/>
    </source>
</evidence>
<protein>
    <submittedName>
        <fullName evidence="14">Aste57867_16936 protein</fullName>
    </submittedName>
</protein>
<dbReference type="OrthoDB" id="68466at2759"/>
<evidence type="ECO:0000256" key="9">
    <source>
        <dbReference type="ARBA" id="ARBA00023157"/>
    </source>
</evidence>
<feature type="transmembrane region" description="Helical" evidence="12">
    <location>
        <begin position="89"/>
        <end position="109"/>
    </location>
</feature>
<comment type="subcellular location">
    <subcellularLocation>
        <location evidence="1">Cell membrane</location>
        <topology evidence="1">Single-pass membrane protein</topology>
    </subcellularLocation>
</comment>
<name>A0A485L6L6_9STRA</name>
<dbReference type="PANTHER" id="PTHR46473:SF23">
    <property type="entry name" value="GH08155P"/>
    <property type="match status" value="1"/>
</dbReference>
<keyword evidence="10" id="KW-0407">Ion channel</keyword>
<feature type="transmembrane region" description="Helical" evidence="12">
    <location>
        <begin position="257"/>
        <end position="277"/>
    </location>
</feature>
<dbReference type="InterPro" id="IPR051432">
    <property type="entry name" value="KCNMA1_auxiliary"/>
</dbReference>
<keyword evidence="2" id="KW-0813">Transport</keyword>
<dbReference type="Proteomes" id="UP000332933">
    <property type="component" value="Unassembled WGS sequence"/>
</dbReference>
<dbReference type="PANTHER" id="PTHR46473">
    <property type="entry name" value="GH08155P"/>
    <property type="match status" value="1"/>
</dbReference>
<accession>A0A485L6L6</accession>
<keyword evidence="15" id="KW-1185">Reference proteome</keyword>
<keyword evidence="5" id="KW-0732">Signal</keyword>
<evidence type="ECO:0000256" key="10">
    <source>
        <dbReference type="ARBA" id="ARBA00023303"/>
    </source>
</evidence>
<dbReference type="InterPro" id="IPR001611">
    <property type="entry name" value="Leu-rich_rpt"/>
</dbReference>
<dbReference type="EMBL" id="VJMH01006004">
    <property type="protein sequence ID" value="KAF0691897.1"/>
    <property type="molecule type" value="Genomic_DNA"/>
</dbReference>
<feature type="region of interest" description="Disordered" evidence="11">
    <location>
        <begin position="412"/>
        <end position="431"/>
    </location>
</feature>
<feature type="transmembrane region" description="Helical" evidence="12">
    <location>
        <begin position="224"/>
        <end position="245"/>
    </location>
</feature>
<organism evidence="14 15">
    <name type="scientific">Aphanomyces stellatus</name>
    <dbReference type="NCBI Taxonomy" id="120398"/>
    <lineage>
        <taxon>Eukaryota</taxon>
        <taxon>Sar</taxon>
        <taxon>Stramenopiles</taxon>
        <taxon>Oomycota</taxon>
        <taxon>Saprolegniomycetes</taxon>
        <taxon>Saprolegniales</taxon>
        <taxon>Verrucalvaceae</taxon>
        <taxon>Aphanomyces</taxon>
    </lineage>
</organism>
<evidence type="ECO:0000256" key="8">
    <source>
        <dbReference type="ARBA" id="ARBA00023136"/>
    </source>
</evidence>
<feature type="transmembrane region" description="Helical" evidence="12">
    <location>
        <begin position="481"/>
        <end position="502"/>
    </location>
</feature>
<evidence type="ECO:0000313" key="15">
    <source>
        <dbReference type="Proteomes" id="UP000332933"/>
    </source>
</evidence>
<evidence type="ECO:0000256" key="7">
    <source>
        <dbReference type="ARBA" id="ARBA00023065"/>
    </source>
</evidence>
<reference evidence="13" key="2">
    <citation type="submission" date="2019-06" db="EMBL/GenBank/DDBJ databases">
        <title>Genomics analysis of Aphanomyces spp. identifies a new class of oomycete effector associated with host adaptation.</title>
        <authorList>
            <person name="Gaulin E."/>
        </authorList>
    </citation>
    <scope>NUCLEOTIDE SEQUENCE</scope>
    <source>
        <strain evidence="13">CBS 578.67</strain>
    </source>
</reference>
<keyword evidence="4 12" id="KW-0812">Transmembrane</keyword>
<keyword evidence="7" id="KW-0406">Ion transport</keyword>
<keyword evidence="3" id="KW-1003">Cell membrane</keyword>
<feature type="region of interest" description="Disordered" evidence="11">
    <location>
        <begin position="354"/>
        <end position="399"/>
    </location>
</feature>
<evidence type="ECO:0000313" key="14">
    <source>
        <dbReference type="EMBL" id="VFT93698.1"/>
    </source>
</evidence>
<dbReference type="GO" id="GO:0005886">
    <property type="term" value="C:plasma membrane"/>
    <property type="evidence" value="ECO:0007669"/>
    <property type="project" value="UniProtKB-SubCell"/>
</dbReference>
<evidence type="ECO:0000256" key="5">
    <source>
        <dbReference type="ARBA" id="ARBA00022729"/>
    </source>
</evidence>